<organism evidence="10 11">
    <name type="scientific">Ailuropoda melanoleuca</name>
    <name type="common">Giant panda</name>
    <dbReference type="NCBI Taxonomy" id="9646"/>
    <lineage>
        <taxon>Eukaryota</taxon>
        <taxon>Metazoa</taxon>
        <taxon>Chordata</taxon>
        <taxon>Craniata</taxon>
        <taxon>Vertebrata</taxon>
        <taxon>Euteleostomi</taxon>
        <taxon>Mammalia</taxon>
        <taxon>Eutheria</taxon>
        <taxon>Laurasiatheria</taxon>
        <taxon>Carnivora</taxon>
        <taxon>Caniformia</taxon>
        <taxon>Ursidae</taxon>
        <taxon>Ailuropoda</taxon>
    </lineage>
</organism>
<dbReference type="InterPro" id="IPR035960">
    <property type="entry name" value="Secretoglobin_sf"/>
</dbReference>
<evidence type="ECO:0000256" key="1">
    <source>
        <dbReference type="ARBA" id="ARBA00004613"/>
    </source>
</evidence>
<dbReference type="Proteomes" id="UP000008912">
    <property type="component" value="Unassembled WGS sequence"/>
</dbReference>
<comment type="subcellular location">
    <subcellularLocation>
        <location evidence="1">Secreted</location>
    </subcellularLocation>
</comment>
<dbReference type="PANTHER" id="PTHR10136:SF6">
    <property type="entry name" value="UTEROGLOBIN"/>
    <property type="match status" value="1"/>
</dbReference>
<protein>
    <recommendedName>
        <fullName evidence="3">Uteroglobin</fullName>
    </recommendedName>
    <alternativeName>
        <fullName evidence="7">Secretoglobin family 1A member 1</fullName>
    </alternativeName>
</protein>
<dbReference type="Gene3D" id="1.10.210.10">
    <property type="entry name" value="Secretoglobin"/>
    <property type="match status" value="1"/>
</dbReference>
<feature type="chain" id="PRO_5031310201" description="Uteroglobin" evidence="9">
    <location>
        <begin position="22"/>
        <end position="182"/>
    </location>
</feature>
<evidence type="ECO:0000313" key="11">
    <source>
        <dbReference type="Proteomes" id="UP000008912"/>
    </source>
</evidence>
<dbReference type="CDD" id="cd00633">
    <property type="entry name" value="Secretoglobin"/>
    <property type="match status" value="1"/>
</dbReference>
<dbReference type="FunFam" id="1.10.210.10:FF:000001">
    <property type="entry name" value="Uteroglobin"/>
    <property type="match status" value="1"/>
</dbReference>
<dbReference type="SUPFAM" id="SSF48201">
    <property type="entry name" value="Uteroglobin-like"/>
    <property type="match status" value="1"/>
</dbReference>
<keyword evidence="4" id="KW-0964">Secreted</keyword>
<reference evidence="10" key="2">
    <citation type="submission" date="2025-08" db="UniProtKB">
        <authorList>
            <consortium name="Ensembl"/>
        </authorList>
    </citation>
    <scope>IDENTIFICATION</scope>
</reference>
<dbReference type="GO" id="GO:0005737">
    <property type="term" value="C:cytoplasm"/>
    <property type="evidence" value="ECO:0007669"/>
    <property type="project" value="TreeGrafter"/>
</dbReference>
<proteinExistence type="inferred from homology"/>
<keyword evidence="6" id="KW-1015">Disulfide bond</keyword>
<evidence type="ECO:0000256" key="7">
    <source>
        <dbReference type="ARBA" id="ARBA00031712"/>
    </source>
</evidence>
<dbReference type="InParanoid" id="A0A7N5JP22"/>
<dbReference type="Pfam" id="PF01099">
    <property type="entry name" value="Uteroglobin"/>
    <property type="match status" value="1"/>
</dbReference>
<dbReference type="AlphaFoldDB" id="A0A7N5JP22"/>
<evidence type="ECO:0000256" key="6">
    <source>
        <dbReference type="ARBA" id="ARBA00023157"/>
    </source>
</evidence>
<dbReference type="InterPro" id="IPR016126">
    <property type="entry name" value="Secretoglobin"/>
</dbReference>
<gene>
    <name evidence="10" type="primary">SCGB1A1</name>
</gene>
<dbReference type="PRINTS" id="PR00486">
    <property type="entry name" value="UTEROGLOBIN"/>
</dbReference>
<feature type="signal peptide" evidence="9">
    <location>
        <begin position="1"/>
        <end position="21"/>
    </location>
</feature>
<dbReference type="InterPro" id="IPR000329">
    <property type="entry name" value="Uteroglobin"/>
</dbReference>
<dbReference type="GO" id="GO:0005615">
    <property type="term" value="C:extracellular space"/>
    <property type="evidence" value="ECO:0007669"/>
    <property type="project" value="TreeGrafter"/>
</dbReference>
<reference evidence="10 11" key="1">
    <citation type="journal article" date="2010" name="Nature">
        <title>The sequence and de novo assembly of the giant panda genome.</title>
        <authorList>
            <person name="Li R."/>
            <person name="Fan W."/>
            <person name="Tian G."/>
            <person name="Zhu H."/>
            <person name="He L."/>
            <person name="Cai J."/>
            <person name="Huang Q."/>
            <person name="Cai Q."/>
            <person name="Li B."/>
            <person name="Bai Y."/>
            <person name="Zhang Z."/>
            <person name="Zhang Y."/>
            <person name="Wang W."/>
            <person name="Li J."/>
            <person name="Wei F."/>
            <person name="Li H."/>
            <person name="Jian M."/>
            <person name="Li J."/>
            <person name="Zhang Z."/>
            <person name="Nielsen R."/>
            <person name="Li D."/>
            <person name="Gu W."/>
            <person name="Yang Z."/>
            <person name="Xuan Z."/>
            <person name="Ryder O.A."/>
            <person name="Leung F.C."/>
            <person name="Zhou Y."/>
            <person name="Cao J."/>
            <person name="Sun X."/>
            <person name="Fu Y."/>
            <person name="Fang X."/>
            <person name="Guo X."/>
            <person name="Wang B."/>
            <person name="Hou R."/>
            <person name="Shen F."/>
            <person name="Mu B."/>
            <person name="Ni P."/>
            <person name="Lin R."/>
            <person name="Qian W."/>
            <person name="Wang G."/>
            <person name="Yu C."/>
            <person name="Nie W."/>
            <person name="Wang J."/>
            <person name="Wu Z."/>
            <person name="Liang H."/>
            <person name="Min J."/>
            <person name="Wu Q."/>
            <person name="Cheng S."/>
            <person name="Ruan J."/>
            <person name="Wang M."/>
            <person name="Shi Z."/>
            <person name="Wen M."/>
            <person name="Liu B."/>
            <person name="Ren X."/>
            <person name="Zheng H."/>
            <person name="Dong D."/>
            <person name="Cook K."/>
            <person name="Shan G."/>
            <person name="Zhang H."/>
            <person name="Kosiol C."/>
            <person name="Xie X."/>
            <person name="Lu Z."/>
            <person name="Zheng H."/>
            <person name="Li Y."/>
            <person name="Steiner C.C."/>
            <person name="Lam T.T."/>
            <person name="Lin S."/>
            <person name="Zhang Q."/>
            <person name="Li G."/>
            <person name="Tian J."/>
            <person name="Gong T."/>
            <person name="Liu H."/>
            <person name="Zhang D."/>
            <person name="Fang L."/>
            <person name="Ye C."/>
            <person name="Zhang J."/>
            <person name="Hu W."/>
            <person name="Xu A."/>
            <person name="Ren Y."/>
            <person name="Zhang G."/>
            <person name="Bruford M.W."/>
            <person name="Li Q."/>
            <person name="Ma L."/>
            <person name="Guo Y."/>
            <person name="An N."/>
            <person name="Hu Y."/>
            <person name="Zheng Y."/>
            <person name="Shi Y."/>
            <person name="Li Z."/>
            <person name="Liu Q."/>
            <person name="Chen Y."/>
            <person name="Zhao J."/>
            <person name="Qu N."/>
            <person name="Zhao S."/>
            <person name="Tian F."/>
            <person name="Wang X."/>
            <person name="Wang H."/>
            <person name="Xu L."/>
            <person name="Liu X."/>
            <person name="Vinar T."/>
            <person name="Wang Y."/>
            <person name="Lam T.W."/>
            <person name="Yiu S.M."/>
            <person name="Liu S."/>
            <person name="Zhang H."/>
            <person name="Li D."/>
            <person name="Huang Y."/>
            <person name="Wang X."/>
            <person name="Yang G."/>
            <person name="Jiang Z."/>
            <person name="Wang J."/>
            <person name="Qin N."/>
            <person name="Li L."/>
            <person name="Li J."/>
            <person name="Bolund L."/>
            <person name="Kristiansen K."/>
            <person name="Wong G.K."/>
            <person name="Olson M."/>
            <person name="Zhang X."/>
            <person name="Li S."/>
            <person name="Yang H."/>
            <person name="Wang J."/>
            <person name="Wang J."/>
        </authorList>
    </citation>
    <scope>NUCLEOTIDE SEQUENCE [LARGE SCALE GENOMIC DNA]</scope>
</reference>
<name>A0A7N5JP22_AILME</name>
<comment type="similarity">
    <text evidence="2">Belongs to the secretoglobin family.</text>
</comment>
<dbReference type="Ensembl" id="ENSAMET00000034581.1">
    <property type="protein sequence ID" value="ENSAMEP00000028155.1"/>
    <property type="gene ID" value="ENSAMEG00000006786.2"/>
</dbReference>
<evidence type="ECO:0000256" key="2">
    <source>
        <dbReference type="ARBA" id="ARBA00008650"/>
    </source>
</evidence>
<dbReference type="GeneTree" id="ENSGT00940000155073"/>
<dbReference type="InterPro" id="IPR043215">
    <property type="entry name" value="Secretoglobin_1C-like"/>
</dbReference>
<evidence type="ECO:0000256" key="9">
    <source>
        <dbReference type="SAM" id="SignalP"/>
    </source>
</evidence>
<feature type="region of interest" description="Disordered" evidence="8">
    <location>
        <begin position="83"/>
        <end position="111"/>
    </location>
</feature>
<keyword evidence="11" id="KW-1185">Reference proteome</keyword>
<evidence type="ECO:0000313" key="10">
    <source>
        <dbReference type="Ensembl" id="ENSAMEP00000028155.1"/>
    </source>
</evidence>
<evidence type="ECO:0000256" key="4">
    <source>
        <dbReference type="ARBA" id="ARBA00022525"/>
    </source>
</evidence>
<keyword evidence="9" id="KW-0732">Signal</keyword>
<dbReference type="SMART" id="SM00096">
    <property type="entry name" value="UTG"/>
    <property type="match status" value="1"/>
</dbReference>
<evidence type="ECO:0000256" key="5">
    <source>
        <dbReference type="ARBA" id="ARBA00023005"/>
    </source>
</evidence>
<dbReference type="GO" id="GO:0007165">
    <property type="term" value="P:signal transduction"/>
    <property type="evidence" value="ECO:0007669"/>
    <property type="project" value="InterPro"/>
</dbReference>
<keyword evidence="5" id="KW-0593">Phospholipase A2 inhibitor</keyword>
<dbReference type="PROSITE" id="PS51311">
    <property type="entry name" value="SCGB"/>
    <property type="match status" value="1"/>
</dbReference>
<dbReference type="PANTHER" id="PTHR10136">
    <property type="entry name" value="SECRETOGLOBIN FAMILY 1 MEMBER"/>
    <property type="match status" value="1"/>
</dbReference>
<reference evidence="10" key="3">
    <citation type="submission" date="2025-09" db="UniProtKB">
        <authorList>
            <consortium name="Ensembl"/>
        </authorList>
    </citation>
    <scope>IDENTIFICATION</scope>
</reference>
<evidence type="ECO:0000256" key="3">
    <source>
        <dbReference type="ARBA" id="ARBA00020696"/>
    </source>
</evidence>
<accession>A0A7N5JP22</accession>
<dbReference type="GO" id="GO:0019834">
    <property type="term" value="F:phospholipase A2 inhibitor activity"/>
    <property type="evidence" value="ECO:0007669"/>
    <property type="project" value="UniProtKB-KW"/>
</dbReference>
<evidence type="ECO:0000256" key="8">
    <source>
        <dbReference type="SAM" id="MobiDB-lite"/>
    </source>
</evidence>
<sequence>MKLAVILALATLALCCSPASAAICPNFLNIIKTLFLDTLSSYEAAIEFFVPDPDMKDAMVQLKSLVNTLPANTTENILKFTVPRRRSQEKDPGPTSHLFPDTPSVRSMEDRQWKEGRANGKLDATSAEQRVLLVGRPPSSGDTYLHSCKFTSERHTTSMQLPSPHLCRHFPLPEVPSLLQVT</sequence>